<sequence>MKQSVIYLPVQIDGADFRHFALFDAFTRRKMWRRPAVFTAILTVSAALCYSRYPQEGSVLLGTILLVLGVGMPLVWYLSYEHSLHVQAKKMGLLKAPRRVYTLVFAEEGIQISQDLGKTFTPLSWGSVTAVYRRPDITYLYAGERAWLLPHSQIREGEGALRALLARRLPPEALHDVK</sequence>
<protein>
    <submittedName>
        <fullName evidence="2">YcxB family protein</fullName>
    </submittedName>
</protein>
<gene>
    <name evidence="2" type="ORF">H9771_07745</name>
</gene>
<keyword evidence="1" id="KW-0812">Transmembrane</keyword>
<proteinExistence type="predicted"/>
<keyword evidence="1" id="KW-0472">Membrane</keyword>
<name>A0A9D2MGB6_9FIRM</name>
<dbReference type="AlphaFoldDB" id="A0A9D2MGB6"/>
<evidence type="ECO:0000256" key="1">
    <source>
        <dbReference type="SAM" id="Phobius"/>
    </source>
</evidence>
<organism evidence="2 3">
    <name type="scientific">Candidatus Faecalibacterium faecipullorum</name>
    <dbReference type="NCBI Taxonomy" id="2838578"/>
    <lineage>
        <taxon>Bacteria</taxon>
        <taxon>Bacillati</taxon>
        <taxon>Bacillota</taxon>
        <taxon>Clostridia</taxon>
        <taxon>Eubacteriales</taxon>
        <taxon>Oscillospiraceae</taxon>
        <taxon>Faecalibacterium</taxon>
    </lineage>
</organism>
<feature type="transmembrane region" description="Helical" evidence="1">
    <location>
        <begin position="36"/>
        <end position="53"/>
    </location>
</feature>
<reference evidence="2" key="2">
    <citation type="submission" date="2021-04" db="EMBL/GenBank/DDBJ databases">
        <authorList>
            <person name="Gilroy R."/>
        </authorList>
    </citation>
    <scope>NUCLEOTIDE SEQUENCE</scope>
    <source>
        <strain evidence="2">ChiHjej9B8-13557</strain>
    </source>
</reference>
<reference evidence="2" key="1">
    <citation type="journal article" date="2021" name="PeerJ">
        <title>Extensive microbial diversity within the chicken gut microbiome revealed by metagenomics and culture.</title>
        <authorList>
            <person name="Gilroy R."/>
            <person name="Ravi A."/>
            <person name="Getino M."/>
            <person name="Pursley I."/>
            <person name="Horton D.L."/>
            <person name="Alikhan N.F."/>
            <person name="Baker D."/>
            <person name="Gharbi K."/>
            <person name="Hall N."/>
            <person name="Watson M."/>
            <person name="Adriaenssens E.M."/>
            <person name="Foster-Nyarko E."/>
            <person name="Jarju S."/>
            <person name="Secka A."/>
            <person name="Antonio M."/>
            <person name="Oren A."/>
            <person name="Chaudhuri R.R."/>
            <person name="La Ragione R."/>
            <person name="Hildebrand F."/>
            <person name="Pallen M.J."/>
        </authorList>
    </citation>
    <scope>NUCLEOTIDE SEQUENCE</scope>
    <source>
        <strain evidence="2">ChiHjej9B8-13557</strain>
    </source>
</reference>
<accession>A0A9D2MGB6</accession>
<evidence type="ECO:0000313" key="2">
    <source>
        <dbReference type="EMBL" id="HJB59528.1"/>
    </source>
</evidence>
<dbReference type="Proteomes" id="UP000824211">
    <property type="component" value="Unassembled WGS sequence"/>
</dbReference>
<feature type="transmembrane region" description="Helical" evidence="1">
    <location>
        <begin position="59"/>
        <end position="80"/>
    </location>
</feature>
<evidence type="ECO:0000313" key="3">
    <source>
        <dbReference type="Proteomes" id="UP000824211"/>
    </source>
</evidence>
<dbReference type="EMBL" id="DWXX01000140">
    <property type="protein sequence ID" value="HJB59528.1"/>
    <property type="molecule type" value="Genomic_DNA"/>
</dbReference>
<keyword evidence="1" id="KW-1133">Transmembrane helix</keyword>
<comment type="caution">
    <text evidence="2">The sequence shown here is derived from an EMBL/GenBank/DDBJ whole genome shotgun (WGS) entry which is preliminary data.</text>
</comment>